<organism evidence="2 3">
    <name type="scientific">Carnegiea gigantea</name>
    <dbReference type="NCBI Taxonomy" id="171969"/>
    <lineage>
        <taxon>Eukaryota</taxon>
        <taxon>Viridiplantae</taxon>
        <taxon>Streptophyta</taxon>
        <taxon>Embryophyta</taxon>
        <taxon>Tracheophyta</taxon>
        <taxon>Spermatophyta</taxon>
        <taxon>Magnoliopsida</taxon>
        <taxon>eudicotyledons</taxon>
        <taxon>Gunneridae</taxon>
        <taxon>Pentapetalae</taxon>
        <taxon>Caryophyllales</taxon>
        <taxon>Cactineae</taxon>
        <taxon>Cactaceae</taxon>
        <taxon>Cactoideae</taxon>
        <taxon>Echinocereeae</taxon>
        <taxon>Carnegiea</taxon>
    </lineage>
</organism>
<feature type="region of interest" description="Disordered" evidence="1">
    <location>
        <begin position="24"/>
        <end position="68"/>
    </location>
</feature>
<feature type="compositionally biased region" description="Polar residues" evidence="1">
    <location>
        <begin position="221"/>
        <end position="235"/>
    </location>
</feature>
<protein>
    <submittedName>
        <fullName evidence="2">Uncharacterized protein</fullName>
    </submittedName>
</protein>
<gene>
    <name evidence="2" type="ORF">Cgig2_024768</name>
</gene>
<feature type="region of interest" description="Disordered" evidence="1">
    <location>
        <begin position="123"/>
        <end position="142"/>
    </location>
</feature>
<feature type="region of interest" description="Disordered" evidence="1">
    <location>
        <begin position="207"/>
        <end position="244"/>
    </location>
</feature>
<evidence type="ECO:0000256" key="1">
    <source>
        <dbReference type="SAM" id="MobiDB-lite"/>
    </source>
</evidence>
<reference evidence="2" key="1">
    <citation type="submission" date="2022-04" db="EMBL/GenBank/DDBJ databases">
        <title>Carnegiea gigantea Genome sequencing and assembly v2.</title>
        <authorList>
            <person name="Copetti D."/>
            <person name="Sanderson M.J."/>
            <person name="Burquez A."/>
            <person name="Wojciechowski M.F."/>
        </authorList>
    </citation>
    <scope>NUCLEOTIDE SEQUENCE</scope>
    <source>
        <strain evidence="2">SGP5-SGP5p</strain>
        <tissue evidence="2">Aerial part</tissue>
    </source>
</reference>
<comment type="caution">
    <text evidence="2">The sequence shown here is derived from an EMBL/GenBank/DDBJ whole genome shotgun (WGS) entry which is preliminary data.</text>
</comment>
<proteinExistence type="predicted"/>
<name>A0A9Q1GI44_9CARY</name>
<accession>A0A9Q1GI44</accession>
<dbReference type="EMBL" id="JAKOGI010004627">
    <property type="protein sequence ID" value="KAJ8419667.1"/>
    <property type="molecule type" value="Genomic_DNA"/>
</dbReference>
<feature type="compositionally biased region" description="Basic and acidic residues" evidence="1">
    <location>
        <begin position="52"/>
        <end position="67"/>
    </location>
</feature>
<keyword evidence="3" id="KW-1185">Reference proteome</keyword>
<evidence type="ECO:0000313" key="3">
    <source>
        <dbReference type="Proteomes" id="UP001153076"/>
    </source>
</evidence>
<evidence type="ECO:0000313" key="2">
    <source>
        <dbReference type="EMBL" id="KAJ8419667.1"/>
    </source>
</evidence>
<sequence>MLERVVHAATKKELQHMRALLMGRDRGDSLPGGMQNEGLQCTDGDGEGSAHGSDRRVSTSQGDDRYSFHTNFHTTNVGSTKDAHECEPFGDAIQPEGENKMVASPHATEEDVVPVLECNTEQPHANDISPYANPAATPRTGKRRIGNAYTSQKRFTKVTPNTIKEEEMEEIRGGARQADNVATTDMAVVVPVAAASGLVHGPRGIHDTMGHSEEAKGWKTDTGTESTTLADSTPTVAVGDAPIP</sequence>
<dbReference type="Proteomes" id="UP001153076">
    <property type="component" value="Unassembled WGS sequence"/>
</dbReference>
<dbReference type="AlphaFoldDB" id="A0A9Q1GI44"/>
<feature type="compositionally biased region" description="Basic and acidic residues" evidence="1">
    <location>
        <begin position="207"/>
        <end position="219"/>
    </location>
</feature>